<feature type="compositionally biased region" description="Polar residues" evidence="1">
    <location>
        <begin position="210"/>
        <end position="228"/>
    </location>
</feature>
<evidence type="ECO:0000256" key="1">
    <source>
        <dbReference type="SAM" id="MobiDB-lite"/>
    </source>
</evidence>
<evidence type="ECO:0000313" key="4">
    <source>
        <dbReference type="Proteomes" id="UP000516437"/>
    </source>
</evidence>
<feature type="domain" description="Myb/SANT-like" evidence="2">
    <location>
        <begin position="13"/>
        <end position="54"/>
    </location>
</feature>
<dbReference type="AlphaFoldDB" id="A0A6A1VUV0"/>
<feature type="compositionally biased region" description="Polar residues" evidence="1">
    <location>
        <begin position="157"/>
        <end position="178"/>
    </location>
</feature>
<name>A0A6A1VUV0_9ROSI</name>
<protein>
    <recommendedName>
        <fullName evidence="2">Myb/SANT-like domain-containing protein</fullName>
    </recommendedName>
</protein>
<feature type="region of interest" description="Disordered" evidence="1">
    <location>
        <begin position="111"/>
        <end position="228"/>
    </location>
</feature>
<accession>A0A6A1VUV0</accession>
<dbReference type="EMBL" id="RXIC02000022">
    <property type="protein sequence ID" value="KAB1215697.1"/>
    <property type="molecule type" value="Genomic_DNA"/>
</dbReference>
<dbReference type="InterPro" id="IPR024752">
    <property type="entry name" value="Myb/SANT-like_dom"/>
</dbReference>
<keyword evidence="4" id="KW-1185">Reference proteome</keyword>
<dbReference type="Proteomes" id="UP000516437">
    <property type="component" value="Chromosome 4"/>
</dbReference>
<dbReference type="Pfam" id="PF12776">
    <property type="entry name" value="Myb_DNA-bind_3"/>
    <property type="match status" value="1"/>
</dbReference>
<gene>
    <name evidence="3" type="ORF">CJ030_MR4G009211</name>
</gene>
<evidence type="ECO:0000259" key="2">
    <source>
        <dbReference type="Pfam" id="PF12776"/>
    </source>
</evidence>
<comment type="caution">
    <text evidence="3">The sequence shown here is derived from an EMBL/GenBank/DDBJ whole genome shotgun (WGS) entry which is preliminary data.</text>
</comment>
<organism evidence="3 4">
    <name type="scientific">Morella rubra</name>
    <name type="common">Chinese bayberry</name>
    <dbReference type="NCBI Taxonomy" id="262757"/>
    <lineage>
        <taxon>Eukaryota</taxon>
        <taxon>Viridiplantae</taxon>
        <taxon>Streptophyta</taxon>
        <taxon>Embryophyta</taxon>
        <taxon>Tracheophyta</taxon>
        <taxon>Spermatophyta</taxon>
        <taxon>Magnoliopsida</taxon>
        <taxon>eudicotyledons</taxon>
        <taxon>Gunneridae</taxon>
        <taxon>Pentapetalae</taxon>
        <taxon>rosids</taxon>
        <taxon>fabids</taxon>
        <taxon>Fagales</taxon>
        <taxon>Myricaceae</taxon>
        <taxon>Morella</taxon>
    </lineage>
</organism>
<proteinExistence type="predicted"/>
<evidence type="ECO:0000313" key="3">
    <source>
        <dbReference type="EMBL" id="KAB1215697.1"/>
    </source>
</evidence>
<reference evidence="3 4" key="1">
    <citation type="journal article" date="2019" name="Plant Biotechnol. J.">
        <title>The red bayberry genome and genetic basis of sex determination.</title>
        <authorList>
            <person name="Jia H.M."/>
            <person name="Jia H.J."/>
            <person name="Cai Q.L."/>
            <person name="Wang Y."/>
            <person name="Zhao H.B."/>
            <person name="Yang W.F."/>
            <person name="Wang G.Y."/>
            <person name="Li Y.H."/>
            <person name="Zhan D.L."/>
            <person name="Shen Y.T."/>
            <person name="Niu Q.F."/>
            <person name="Chang L."/>
            <person name="Qiu J."/>
            <person name="Zhao L."/>
            <person name="Xie H.B."/>
            <person name="Fu W.Y."/>
            <person name="Jin J."/>
            <person name="Li X.W."/>
            <person name="Jiao Y."/>
            <person name="Zhou C.C."/>
            <person name="Tu T."/>
            <person name="Chai C.Y."/>
            <person name="Gao J.L."/>
            <person name="Fan L.J."/>
            <person name="van de Weg E."/>
            <person name="Wang J.Y."/>
            <person name="Gao Z.S."/>
        </authorList>
    </citation>
    <scope>NUCLEOTIDE SEQUENCE [LARGE SCALE GENOMIC DNA]</scope>
    <source>
        <tissue evidence="3">Leaves</tissue>
    </source>
</reference>
<sequence length="228" mass="24969">MVVFMPGLTVICIQNKWKSLRKDYKAVTILRNEGGVLWDPTLGTVIGADDGWWDTMVQRSEGAVRVASPQTSMYPKLTLLQPSKRSSPSFPGNNSPELTYCLGTGFPGGLDSIPSGDHGLDYLEGEDEGQEAAPVKEQHDPDQGSLSRPTDQKRLTEQSNLSRPTNQNRLTDQSSTDVLTDHEPSDIYASRSTSRSQTDQDQLKTRSERSGSVTTLFMEGSSATGFLP</sequence>
<feature type="compositionally biased region" description="Polar residues" evidence="1">
    <location>
        <begin position="190"/>
        <end position="200"/>
    </location>
</feature>